<dbReference type="GO" id="GO:0005759">
    <property type="term" value="C:mitochondrial matrix"/>
    <property type="evidence" value="ECO:0007669"/>
    <property type="project" value="UniProtKB-SubCell"/>
</dbReference>
<evidence type="ECO:0000313" key="7">
    <source>
        <dbReference type="EMBL" id="KAF0286688.1"/>
    </source>
</evidence>
<evidence type="ECO:0000256" key="3">
    <source>
        <dbReference type="ARBA" id="ARBA00037217"/>
    </source>
</evidence>
<dbReference type="AlphaFoldDB" id="A0A6A4V7K8"/>
<sequence length="678" mass="73260">MFLLSFSHQILTLAELISTIAREQHNPCLFRHGVELPCAPPGRAPDLGVNRGPGHPRYNRWISAHENRVSVSEGSVHDRSGTPFPLPSMRLPVCGARAARRLWSTAGVSGPRALHMTCRRGTEATTTPADQLRTEYDAVIVGAGHNGLVCAAYLQAQGLQTCVLERRHLVGGAAVTEEVVPGYKFSRASYLLSLLRPQIAADLELKRHGLKVHLRNPSSYTPLRPEFRPASGATSLTLSADHRFNQQQIGRFSERDAQRFGAYEAQLSRFVAALDPLLDTPPPDFTSWEGSSLRRRLAKLRQLRPVLKAGRALGSDLLSFYELMTAPSGKILNQWFESEPLKATLATDSLIGAMMGPNTPGSGYNLLHHVAGEIEGMKGAWAYPEGGMGAVSAAICNSALERGAHVFVNQPVSQITTARGAVTGVVLADGREVRSRRVLSNATPQVTFQRLMEPEDVPAEYRAAVENIDYTSPVCKINVAVDRLPNFLADPNVSDSEPMPHHRCTIHLNSETTECLESAYRDAAAGRPSKRPMIEMVIPSSLDATLAPPGHHVCLLFTQYCPYAPAAGPWDQGSREAYAGTVFDIIEEYAPGFKASVVGKEVLTPPDIEETFGLTGGNIFHGVLSLDQLWLSRPSPRRPGPRTAVAGLYLCGSGSHPGGGVMGAPGRLAALAAAADRR</sequence>
<reference evidence="7 8" key="1">
    <citation type="submission" date="2019-07" db="EMBL/GenBank/DDBJ databases">
        <title>Draft genome assembly of a fouling barnacle, Amphibalanus amphitrite (Darwin, 1854): The first reference genome for Thecostraca.</title>
        <authorList>
            <person name="Kim W."/>
        </authorList>
    </citation>
    <scope>NUCLEOTIDE SEQUENCE [LARGE SCALE GENOMIC DNA]</scope>
    <source>
        <strain evidence="7">SNU_AA5</strain>
        <tissue evidence="7">Soma without cirri and trophi</tissue>
    </source>
</reference>
<evidence type="ECO:0000259" key="6">
    <source>
        <dbReference type="Pfam" id="PF01593"/>
    </source>
</evidence>
<organism evidence="7 8">
    <name type="scientific">Amphibalanus amphitrite</name>
    <name type="common">Striped barnacle</name>
    <name type="synonym">Balanus amphitrite</name>
    <dbReference type="NCBI Taxonomy" id="1232801"/>
    <lineage>
        <taxon>Eukaryota</taxon>
        <taxon>Metazoa</taxon>
        <taxon>Ecdysozoa</taxon>
        <taxon>Arthropoda</taxon>
        <taxon>Crustacea</taxon>
        <taxon>Multicrustacea</taxon>
        <taxon>Cirripedia</taxon>
        <taxon>Thoracica</taxon>
        <taxon>Thoracicalcarea</taxon>
        <taxon>Balanomorpha</taxon>
        <taxon>Balanoidea</taxon>
        <taxon>Balanidae</taxon>
        <taxon>Amphibalaninae</taxon>
        <taxon>Amphibalanus</taxon>
    </lineage>
</organism>
<proteinExistence type="inferred from homology"/>
<evidence type="ECO:0000256" key="2">
    <source>
        <dbReference type="ARBA" id="ARBA00006046"/>
    </source>
</evidence>
<evidence type="ECO:0000256" key="1">
    <source>
        <dbReference type="ARBA" id="ARBA00004305"/>
    </source>
</evidence>
<comment type="subunit">
    <text evidence="4">Interacts with COX5B; this interaction may contribute to localize PYROXD2 to the inner face of the inner mitochondrial membrane.</text>
</comment>
<dbReference type="PANTHER" id="PTHR10668:SF103">
    <property type="entry name" value="PYRIDINE NUCLEOTIDE-DISULFIDE OXIDOREDUCTASE DOMAIN-CONTAINING PROTEIN 2"/>
    <property type="match status" value="1"/>
</dbReference>
<evidence type="ECO:0000313" key="8">
    <source>
        <dbReference type="Proteomes" id="UP000440578"/>
    </source>
</evidence>
<dbReference type="SUPFAM" id="SSF51905">
    <property type="entry name" value="FAD/NAD(P)-binding domain"/>
    <property type="match status" value="1"/>
</dbReference>
<keyword evidence="8" id="KW-1185">Reference proteome</keyword>
<accession>A0A6A4V7K8</accession>
<dbReference type="Gene3D" id="3.50.50.60">
    <property type="entry name" value="FAD/NAD(P)-binding domain"/>
    <property type="match status" value="2"/>
</dbReference>
<dbReference type="Proteomes" id="UP000440578">
    <property type="component" value="Unassembled WGS sequence"/>
</dbReference>
<comment type="subcellular location">
    <subcellularLocation>
        <location evidence="1">Mitochondrion matrix</location>
    </subcellularLocation>
</comment>
<dbReference type="InterPro" id="IPR002937">
    <property type="entry name" value="Amino_oxidase"/>
</dbReference>
<feature type="domain" description="Amine oxidase" evidence="6">
    <location>
        <begin position="147"/>
        <end position="664"/>
    </location>
</feature>
<comment type="similarity">
    <text evidence="2">Belongs to the carotenoid/retinoid oxidoreductase family.</text>
</comment>
<dbReference type="EMBL" id="VIIS01002236">
    <property type="protein sequence ID" value="KAF0286688.1"/>
    <property type="molecule type" value="Genomic_DNA"/>
</dbReference>
<name>A0A6A4V7K8_AMPAM</name>
<dbReference type="PANTHER" id="PTHR10668">
    <property type="entry name" value="PHYTOENE DEHYDROGENASE"/>
    <property type="match status" value="1"/>
</dbReference>
<dbReference type="GO" id="GO:0016491">
    <property type="term" value="F:oxidoreductase activity"/>
    <property type="evidence" value="ECO:0007669"/>
    <property type="project" value="InterPro"/>
</dbReference>
<dbReference type="OrthoDB" id="7777654at2759"/>
<evidence type="ECO:0000256" key="4">
    <source>
        <dbReference type="ARBA" id="ARBA00038825"/>
    </source>
</evidence>
<gene>
    <name evidence="7" type="primary">PYROXD2</name>
    <name evidence="7" type="ORF">FJT64_014843</name>
</gene>
<dbReference type="InterPro" id="IPR036188">
    <property type="entry name" value="FAD/NAD-bd_sf"/>
</dbReference>
<dbReference type="Pfam" id="PF01593">
    <property type="entry name" value="Amino_oxidase"/>
    <property type="match status" value="1"/>
</dbReference>
<evidence type="ECO:0000256" key="5">
    <source>
        <dbReference type="ARBA" id="ARBA00040298"/>
    </source>
</evidence>
<comment type="caution">
    <text evidence="7">The sequence shown here is derived from an EMBL/GenBank/DDBJ whole genome shotgun (WGS) entry which is preliminary data.</text>
</comment>
<protein>
    <recommendedName>
        <fullName evidence="5">Pyridine nucleotide-disulfide oxidoreductase domain-containing protein 2</fullName>
    </recommendedName>
</protein>
<comment type="function">
    <text evidence="3">Probable oxidoreductase that may play a role as regulator of mitochondrial function.</text>
</comment>